<accession>A0AAV5PDZ2</accession>
<name>A0AAV5PDZ2_LACDE</name>
<comment type="caution">
    <text evidence="1">The sequence shown here is derived from an EMBL/GenBank/DDBJ whole genome shotgun (WGS) entry which is preliminary data.</text>
</comment>
<gene>
    <name evidence="1" type="ORF">ME0900_12320</name>
</gene>
<dbReference type="AlphaFoldDB" id="A0AAV5PDZ2"/>
<dbReference type="Proteomes" id="UP001165243">
    <property type="component" value="Unassembled WGS sequence"/>
</dbReference>
<organism evidence="1 2">
    <name type="scientific">Lactobacillus delbrueckii subsp. bulgaricus</name>
    <dbReference type="NCBI Taxonomy" id="1585"/>
    <lineage>
        <taxon>Bacteria</taxon>
        <taxon>Bacillati</taxon>
        <taxon>Bacillota</taxon>
        <taxon>Bacilli</taxon>
        <taxon>Lactobacillales</taxon>
        <taxon>Lactobacillaceae</taxon>
        <taxon>Lactobacillus</taxon>
    </lineage>
</organism>
<reference evidence="1" key="1">
    <citation type="submission" date="2023-04" db="EMBL/GenBank/DDBJ databases">
        <title>Draft genome sequences of Lactobacillus delbrueckii subsp. bulgaricus ME-900 and ME-901 with improved acid tolerance.</title>
        <authorList>
            <person name="Ishida T."/>
            <person name="Yamamoto E."/>
            <person name="Koizumi A."/>
            <person name="Fujiwara S."/>
            <person name="Makino S."/>
            <person name="Kano H."/>
            <person name="Kimura K."/>
        </authorList>
    </citation>
    <scope>NUCLEOTIDE SEQUENCE</scope>
    <source>
        <strain evidence="1">ME-900</strain>
    </source>
</reference>
<evidence type="ECO:0000313" key="2">
    <source>
        <dbReference type="Proteomes" id="UP001165243"/>
    </source>
</evidence>
<proteinExistence type="predicted"/>
<protein>
    <submittedName>
        <fullName evidence="1">Uncharacterized protein</fullName>
    </submittedName>
</protein>
<dbReference type="EMBL" id="BSWK01000016">
    <property type="protein sequence ID" value="GMB86859.1"/>
    <property type="molecule type" value="Genomic_DNA"/>
</dbReference>
<evidence type="ECO:0000313" key="1">
    <source>
        <dbReference type="EMBL" id="GMB86859.1"/>
    </source>
</evidence>
<sequence length="55" mass="6252">MEETKKPNQKPLLTFGNTYSDFFVIISATANLAARAEESCSRNSPFLYIEIIAYF</sequence>